<proteinExistence type="inferred from homology"/>
<dbReference type="Gene3D" id="3.90.1300.10">
    <property type="entry name" value="Amidase signature (AS) domain"/>
    <property type="match status" value="1"/>
</dbReference>
<evidence type="ECO:0000313" key="4">
    <source>
        <dbReference type="Proteomes" id="UP000295124"/>
    </source>
</evidence>
<evidence type="ECO:0000259" key="2">
    <source>
        <dbReference type="Pfam" id="PF01425"/>
    </source>
</evidence>
<dbReference type="OrthoDB" id="5175573at2"/>
<dbReference type="GO" id="GO:0003824">
    <property type="term" value="F:catalytic activity"/>
    <property type="evidence" value="ECO:0007669"/>
    <property type="project" value="InterPro"/>
</dbReference>
<dbReference type="PANTHER" id="PTHR11895">
    <property type="entry name" value="TRANSAMIDASE"/>
    <property type="match status" value="1"/>
</dbReference>
<comment type="similarity">
    <text evidence="1">Belongs to the amidase family.</text>
</comment>
<name>A0A4R4ZFN5_9ACTN</name>
<dbReference type="SUPFAM" id="SSF75304">
    <property type="entry name" value="Amidase signature (AS) enzymes"/>
    <property type="match status" value="1"/>
</dbReference>
<dbReference type="InterPro" id="IPR023631">
    <property type="entry name" value="Amidase_dom"/>
</dbReference>
<accession>A0A4R4ZFN5</accession>
<reference evidence="3 4" key="1">
    <citation type="submission" date="2019-03" db="EMBL/GenBank/DDBJ databases">
        <title>Draft genome sequences of novel Actinobacteria.</title>
        <authorList>
            <person name="Sahin N."/>
            <person name="Ay H."/>
            <person name="Saygin H."/>
        </authorList>
    </citation>
    <scope>NUCLEOTIDE SEQUENCE [LARGE SCALE GENOMIC DNA]</scope>
    <source>
        <strain evidence="3 4">JCM 13523</strain>
    </source>
</reference>
<dbReference type="AlphaFoldDB" id="A0A4R4ZFN5"/>
<protein>
    <submittedName>
        <fullName evidence="3">Amidase</fullName>
    </submittedName>
</protein>
<dbReference type="InterPro" id="IPR036928">
    <property type="entry name" value="AS_sf"/>
</dbReference>
<evidence type="ECO:0000256" key="1">
    <source>
        <dbReference type="ARBA" id="ARBA00009199"/>
    </source>
</evidence>
<comment type="caution">
    <text evidence="3">The sequence shown here is derived from an EMBL/GenBank/DDBJ whole genome shotgun (WGS) entry which is preliminary data.</text>
</comment>
<sequence>MHELSATAQLAALQAGEFSSRELTTHYLERIAKYDAMLGAFVTVVPELALDEARRADKRLADGDRAPLLGLPLGIKDLFNTAGVRTTFGSAALAETVPAADGWATGLLRQAGAVLVGKTNTPEFGATCYTENSVTAQPSVTPYDVTRYASGSSGGAAAAVAAGLLPVAHASDGAGSIRTPATTCYLVGVKPSLGLVTASVPPSSFFPTAIEGPLARNVADAALLLDVMAHPWKGDLNGWRPEGSFADLQPPKRLKIAVWTETGMDGITPHPETIRAVERTAILLQQLGHEIQEVPIPARWDDTIRRAMRTHFGYLIDLVVDQVVPDQRAAQLTPYIKYLNEIGAELSGADVLTAQAIQVRFASAFAATEADVVLTPVTSGPPVPLGHFESTGVEGIIDRMLEWSVYTPWANLSGQPAVALPSHLDQDGLPYGVQLVGRPRHDLELLALAAQLEAAALWDDVHPPCWSQ</sequence>
<keyword evidence="4" id="KW-1185">Reference proteome</keyword>
<gene>
    <name evidence="3" type="ORF">E1263_25080</name>
</gene>
<dbReference type="RefSeq" id="WP_132171506.1">
    <property type="nucleotide sequence ID" value="NZ_SMKX01000082.1"/>
</dbReference>
<organism evidence="3 4">
    <name type="scientific">Kribbella antibiotica</name>
    <dbReference type="NCBI Taxonomy" id="190195"/>
    <lineage>
        <taxon>Bacteria</taxon>
        <taxon>Bacillati</taxon>
        <taxon>Actinomycetota</taxon>
        <taxon>Actinomycetes</taxon>
        <taxon>Propionibacteriales</taxon>
        <taxon>Kribbellaceae</taxon>
        <taxon>Kribbella</taxon>
    </lineage>
</organism>
<evidence type="ECO:0000313" key="3">
    <source>
        <dbReference type="EMBL" id="TDD56856.1"/>
    </source>
</evidence>
<dbReference type="InterPro" id="IPR000120">
    <property type="entry name" value="Amidase"/>
</dbReference>
<dbReference type="Proteomes" id="UP000295124">
    <property type="component" value="Unassembled WGS sequence"/>
</dbReference>
<feature type="domain" description="Amidase" evidence="2">
    <location>
        <begin position="22"/>
        <end position="446"/>
    </location>
</feature>
<dbReference type="PANTHER" id="PTHR11895:SF7">
    <property type="entry name" value="GLUTAMYL-TRNA(GLN) AMIDOTRANSFERASE SUBUNIT A, MITOCHONDRIAL"/>
    <property type="match status" value="1"/>
</dbReference>
<dbReference type="Pfam" id="PF01425">
    <property type="entry name" value="Amidase"/>
    <property type="match status" value="1"/>
</dbReference>
<dbReference type="EMBL" id="SMKX01000082">
    <property type="protein sequence ID" value="TDD56856.1"/>
    <property type="molecule type" value="Genomic_DNA"/>
</dbReference>